<dbReference type="Proteomes" id="UP000507222">
    <property type="component" value="Unassembled WGS sequence"/>
</dbReference>
<reference evidence="1 2" key="1">
    <citation type="submission" date="2020-05" db="EMBL/GenBank/DDBJ databases">
        <authorList>
            <person name="Campoy J."/>
            <person name="Schneeberger K."/>
            <person name="Spophaly S."/>
        </authorList>
    </citation>
    <scope>NUCLEOTIDE SEQUENCE [LARGE SCALE GENOMIC DNA]</scope>
    <source>
        <strain evidence="1">PruArmRojPasFocal</strain>
    </source>
</reference>
<sequence length="114" mass="13244">MAGSNGNMGTEVAFTRRKGAWHFWANAGWTAEGEVIHTKQTNGGMVIGTCITRVLNVLDVMQLVFFSLRYFLGVKRTHGWAYPEKYKVQKQNQPITTIFRGEREEDRKNEYEWR</sequence>
<evidence type="ECO:0000313" key="2">
    <source>
        <dbReference type="Proteomes" id="UP000507222"/>
    </source>
</evidence>
<protein>
    <submittedName>
        <fullName evidence="1">Uncharacterized protein</fullName>
    </submittedName>
</protein>
<proteinExistence type="predicted"/>
<accession>A0A6J5TWN1</accession>
<organism evidence="1 2">
    <name type="scientific">Prunus armeniaca</name>
    <name type="common">Apricot</name>
    <name type="synonym">Armeniaca vulgaris</name>
    <dbReference type="NCBI Taxonomy" id="36596"/>
    <lineage>
        <taxon>Eukaryota</taxon>
        <taxon>Viridiplantae</taxon>
        <taxon>Streptophyta</taxon>
        <taxon>Embryophyta</taxon>
        <taxon>Tracheophyta</taxon>
        <taxon>Spermatophyta</taxon>
        <taxon>Magnoliopsida</taxon>
        <taxon>eudicotyledons</taxon>
        <taxon>Gunneridae</taxon>
        <taxon>Pentapetalae</taxon>
        <taxon>rosids</taxon>
        <taxon>fabids</taxon>
        <taxon>Rosales</taxon>
        <taxon>Rosaceae</taxon>
        <taxon>Amygdaloideae</taxon>
        <taxon>Amygdaleae</taxon>
        <taxon>Prunus</taxon>
    </lineage>
</organism>
<name>A0A6J5TWN1_PRUAR</name>
<evidence type="ECO:0000313" key="1">
    <source>
        <dbReference type="EMBL" id="CAB4268169.1"/>
    </source>
</evidence>
<gene>
    <name evidence="1" type="ORF">CURHAP_LOCUS11268</name>
</gene>
<dbReference type="AlphaFoldDB" id="A0A6J5TWN1"/>
<dbReference type="EMBL" id="CAEKDK010000002">
    <property type="protein sequence ID" value="CAB4268169.1"/>
    <property type="molecule type" value="Genomic_DNA"/>
</dbReference>